<feature type="active site" description="Proton acceptor" evidence="4">
    <location>
        <position position="67"/>
    </location>
</feature>
<dbReference type="Pfam" id="PF02545">
    <property type="entry name" value="Maf"/>
    <property type="match status" value="1"/>
</dbReference>
<comment type="cofactor">
    <cofactor evidence="1 4">
        <name>a divalent metal cation</name>
        <dbReference type="ChEBI" id="CHEBI:60240"/>
    </cofactor>
</comment>
<evidence type="ECO:0000313" key="6">
    <source>
        <dbReference type="Proteomes" id="UP000005615"/>
    </source>
</evidence>
<dbReference type="STRING" id="2518989.IMCC3088_2507"/>
<dbReference type="PANTHER" id="PTHR43213">
    <property type="entry name" value="BIFUNCTIONAL DTTP/UTP PYROPHOSPHATASE/METHYLTRANSFERASE PROTEIN-RELATED"/>
    <property type="match status" value="1"/>
</dbReference>
<dbReference type="NCBIfam" id="TIGR00172">
    <property type="entry name" value="maf"/>
    <property type="match status" value="1"/>
</dbReference>
<evidence type="ECO:0000256" key="4">
    <source>
        <dbReference type="HAMAP-Rule" id="MF_00528"/>
    </source>
</evidence>
<dbReference type="InterPro" id="IPR003697">
    <property type="entry name" value="Maf-like"/>
</dbReference>
<dbReference type="PIRSF" id="PIRSF006305">
    <property type="entry name" value="Maf"/>
    <property type="match status" value="1"/>
</dbReference>
<protein>
    <recommendedName>
        <fullName evidence="4">dTTP/UTP pyrophosphatase</fullName>
        <shortName evidence="4">dTTPase/UTPase</shortName>
        <ecNumber evidence="4">3.6.1.9</ecNumber>
    </recommendedName>
    <alternativeName>
        <fullName evidence="4">Nucleoside triphosphate pyrophosphatase</fullName>
    </alternativeName>
    <alternativeName>
        <fullName evidence="4">Nucleotide pyrophosphatase</fullName>
        <shortName evidence="4">Nucleotide PPase</shortName>
    </alternativeName>
</protein>
<dbReference type="eggNOG" id="COG0424">
    <property type="taxonomic scope" value="Bacteria"/>
</dbReference>
<dbReference type="GO" id="GO:0005737">
    <property type="term" value="C:cytoplasm"/>
    <property type="evidence" value="ECO:0007669"/>
    <property type="project" value="UniProtKB-SubCell"/>
</dbReference>
<comment type="function">
    <text evidence="4">Nucleoside triphosphate pyrophosphatase that hydrolyzes dTTP and UTP. May have a dual role in cell division arrest and in preventing the incorporation of modified nucleotides into cellular nucleic acids.</text>
</comment>
<dbReference type="GO" id="GO:0036221">
    <property type="term" value="F:UTP diphosphatase activity"/>
    <property type="evidence" value="ECO:0007669"/>
    <property type="project" value="RHEA"/>
</dbReference>
<evidence type="ECO:0000313" key="5">
    <source>
        <dbReference type="EMBL" id="EGG28839.1"/>
    </source>
</evidence>
<feature type="site" description="Important for substrate specificity" evidence="4">
    <location>
        <position position="68"/>
    </location>
</feature>
<comment type="catalytic activity">
    <reaction evidence="4">
        <text>dTTP + H2O = dTMP + diphosphate + H(+)</text>
        <dbReference type="Rhea" id="RHEA:28534"/>
        <dbReference type="ChEBI" id="CHEBI:15377"/>
        <dbReference type="ChEBI" id="CHEBI:15378"/>
        <dbReference type="ChEBI" id="CHEBI:33019"/>
        <dbReference type="ChEBI" id="CHEBI:37568"/>
        <dbReference type="ChEBI" id="CHEBI:63528"/>
        <dbReference type="EC" id="3.6.1.9"/>
    </reaction>
</comment>
<comment type="caution">
    <text evidence="5">The sequence shown here is derived from an EMBL/GenBank/DDBJ whole genome shotgun (WGS) entry which is preliminary data.</text>
</comment>
<evidence type="ECO:0000256" key="3">
    <source>
        <dbReference type="ARBA" id="ARBA00023080"/>
    </source>
</evidence>
<keyword evidence="4" id="KW-0963">Cytoplasm</keyword>
<comment type="caution">
    <text evidence="4">Lacks conserved residue(s) required for the propagation of feature annotation.</text>
</comment>
<sequence length="193" mass="20787">MVILASQSPRRRELLARIVSDFQVRPADIDETPRANESAEQYVQRLAHEKATKVQEVCAGSCIIAADTTVVVDDLMLQKPESEQEAFAMLSSLRGREHRVLTGLAVYTSTRRALKVVSTSVRFACVSDDLIKAYIATGEPSDKAGAYALQGVGDVLVESIEGSVSNVIGLPLQILSELLVASGVNLSLSRSVD</sequence>
<accession>F3L4A6</accession>
<comment type="catalytic activity">
    <reaction evidence="4">
        <text>UTP + H2O = UMP + diphosphate + H(+)</text>
        <dbReference type="Rhea" id="RHEA:29395"/>
        <dbReference type="ChEBI" id="CHEBI:15377"/>
        <dbReference type="ChEBI" id="CHEBI:15378"/>
        <dbReference type="ChEBI" id="CHEBI:33019"/>
        <dbReference type="ChEBI" id="CHEBI:46398"/>
        <dbReference type="ChEBI" id="CHEBI:57865"/>
        <dbReference type="EC" id="3.6.1.9"/>
    </reaction>
</comment>
<dbReference type="Proteomes" id="UP000005615">
    <property type="component" value="Unassembled WGS sequence"/>
</dbReference>
<evidence type="ECO:0000256" key="2">
    <source>
        <dbReference type="ARBA" id="ARBA00022801"/>
    </source>
</evidence>
<dbReference type="CDD" id="cd00555">
    <property type="entry name" value="Maf"/>
    <property type="match status" value="1"/>
</dbReference>
<dbReference type="GO" id="GO:0036218">
    <property type="term" value="F:dTTP diphosphatase activity"/>
    <property type="evidence" value="ECO:0007669"/>
    <property type="project" value="RHEA"/>
</dbReference>
<name>F3L4A6_9GAMM</name>
<feature type="site" description="Important for substrate specificity" evidence="4">
    <location>
        <position position="10"/>
    </location>
</feature>
<keyword evidence="2 4" id="KW-0378">Hydrolase</keyword>
<dbReference type="SUPFAM" id="SSF52972">
    <property type="entry name" value="ITPase-like"/>
    <property type="match status" value="1"/>
</dbReference>
<dbReference type="EC" id="3.6.1.9" evidence="4"/>
<evidence type="ECO:0000256" key="1">
    <source>
        <dbReference type="ARBA" id="ARBA00001968"/>
    </source>
</evidence>
<dbReference type="RefSeq" id="WP_009576657.1">
    <property type="nucleotide sequence ID" value="NZ_AEIG01000078.1"/>
</dbReference>
<reference evidence="5 6" key="1">
    <citation type="journal article" date="2011" name="J. Bacteriol.">
        <title>Genome sequence of strain IMCC3088, a proteorhodopsin-containing marine bacterium belonging to the OM60/NOR5 clade.</title>
        <authorList>
            <person name="Jang Y."/>
            <person name="Oh H.M."/>
            <person name="Kang I."/>
            <person name="Lee K."/>
            <person name="Yang S.J."/>
            <person name="Cho J.C."/>
        </authorList>
    </citation>
    <scope>NUCLEOTIDE SEQUENCE [LARGE SCALE GENOMIC DNA]</scope>
    <source>
        <strain evidence="5 6">IMCC3088</strain>
    </source>
</reference>
<dbReference type="EMBL" id="AEIG01000078">
    <property type="protein sequence ID" value="EGG28839.1"/>
    <property type="molecule type" value="Genomic_DNA"/>
</dbReference>
<proteinExistence type="inferred from homology"/>
<dbReference type="PANTHER" id="PTHR43213:SF5">
    <property type="entry name" value="BIFUNCTIONAL DTTP_UTP PYROPHOSPHATASE_METHYLTRANSFERASE PROTEIN-RELATED"/>
    <property type="match status" value="1"/>
</dbReference>
<dbReference type="HAMAP" id="MF_00528">
    <property type="entry name" value="Maf"/>
    <property type="match status" value="1"/>
</dbReference>
<feature type="site" description="Important for substrate specificity" evidence="4">
    <location>
        <position position="150"/>
    </location>
</feature>
<dbReference type="Gene3D" id="3.90.950.10">
    <property type="match status" value="1"/>
</dbReference>
<keyword evidence="6" id="KW-1185">Reference proteome</keyword>
<dbReference type="GO" id="GO:0009117">
    <property type="term" value="P:nucleotide metabolic process"/>
    <property type="evidence" value="ECO:0007669"/>
    <property type="project" value="UniProtKB-KW"/>
</dbReference>
<keyword evidence="3 4" id="KW-0546">Nucleotide metabolism</keyword>
<dbReference type="OrthoDB" id="9807767at2"/>
<gene>
    <name evidence="5" type="ORF">IMCC3088_2507</name>
</gene>
<dbReference type="AlphaFoldDB" id="F3L4A6"/>
<comment type="subcellular location">
    <subcellularLocation>
        <location evidence="4">Cytoplasm</location>
    </subcellularLocation>
</comment>
<comment type="similarity">
    <text evidence="4">Belongs to the Maf family. YhdE subfamily.</text>
</comment>
<dbReference type="InterPro" id="IPR029001">
    <property type="entry name" value="ITPase-like_fam"/>
</dbReference>
<organism evidence="5 6">
    <name type="scientific">Aequoribacter fuscus</name>
    <dbReference type="NCBI Taxonomy" id="2518989"/>
    <lineage>
        <taxon>Bacteria</taxon>
        <taxon>Pseudomonadati</taxon>
        <taxon>Pseudomonadota</taxon>
        <taxon>Gammaproteobacteria</taxon>
        <taxon>Cellvibrionales</taxon>
        <taxon>Halieaceae</taxon>
        <taxon>Aequoribacter</taxon>
    </lineage>
</organism>